<name>A0A178Y1D5_9HYPH</name>
<accession>A0A178Y1D5</accession>
<dbReference type="Proteomes" id="UP000094025">
    <property type="component" value="Unassembled WGS sequence"/>
</dbReference>
<reference evidence="1 2" key="1">
    <citation type="journal article" date="2016" name="Int. J. Syst. Evol. Microbiol.">
        <title>Ensifer glycinis sp. nov., an novel rhizobial species associated with Glycine spp.</title>
        <authorList>
            <person name="Yan H."/>
            <person name="Yan J."/>
            <person name="Sui X.H."/>
            <person name="Wang E.T."/>
            <person name="Chen W.X."/>
            <person name="Zhang X.X."/>
            <person name="Chen W.F."/>
        </authorList>
    </citation>
    <scope>NUCLEOTIDE SEQUENCE [LARGE SCALE GENOMIC DNA]</scope>
    <source>
        <strain evidence="1 2">CCBAU 23380</strain>
    </source>
</reference>
<keyword evidence="2" id="KW-1185">Reference proteome</keyword>
<proteinExistence type="predicted"/>
<evidence type="ECO:0000313" key="1">
    <source>
        <dbReference type="EMBL" id="OAP41399.1"/>
    </source>
</evidence>
<comment type="caution">
    <text evidence="1">The sequence shown here is derived from an EMBL/GenBank/DDBJ whole genome shotgun (WGS) entry which is preliminary data.</text>
</comment>
<dbReference type="EMBL" id="LPUX01000053">
    <property type="protein sequence ID" value="OAP41399.1"/>
    <property type="molecule type" value="Genomic_DNA"/>
</dbReference>
<evidence type="ECO:0000313" key="2">
    <source>
        <dbReference type="Proteomes" id="UP000094025"/>
    </source>
</evidence>
<protein>
    <submittedName>
        <fullName evidence="1">Uncharacterized protein</fullName>
    </submittedName>
</protein>
<sequence length="84" mass="9680">MAHTEAKQSRPVRYFAVTYFDGEEVLSGGRQSVFRSKRLCRAKRIARSNMPLDADRMELVEINGADFDERREARRQCSGELGQQ</sequence>
<dbReference type="AlphaFoldDB" id="A0A178Y1D5"/>
<dbReference type="RefSeq" id="WP_064241688.1">
    <property type="nucleotide sequence ID" value="NZ_LPUX01000053.1"/>
</dbReference>
<organism evidence="1 2">
    <name type="scientific">Sinorhizobium glycinis</name>
    <dbReference type="NCBI Taxonomy" id="1472378"/>
    <lineage>
        <taxon>Bacteria</taxon>
        <taxon>Pseudomonadati</taxon>
        <taxon>Pseudomonadota</taxon>
        <taxon>Alphaproteobacteria</taxon>
        <taxon>Hyphomicrobiales</taxon>
        <taxon>Rhizobiaceae</taxon>
        <taxon>Sinorhizobium/Ensifer group</taxon>
        <taxon>Sinorhizobium</taxon>
    </lineage>
</organism>
<gene>
    <name evidence="1" type="ORF">AU381_05895</name>
</gene>